<dbReference type="RefSeq" id="XP_005837375.1">
    <property type="nucleotide sequence ID" value="XM_005837318.1"/>
</dbReference>
<dbReference type="AlphaFoldDB" id="L1JQD6"/>
<reference evidence="4 6" key="1">
    <citation type="journal article" date="2012" name="Nature">
        <title>Algal genomes reveal evolutionary mosaicism and the fate of nucleomorphs.</title>
        <authorList>
            <consortium name="DOE Joint Genome Institute"/>
            <person name="Curtis B.A."/>
            <person name="Tanifuji G."/>
            <person name="Burki F."/>
            <person name="Gruber A."/>
            <person name="Irimia M."/>
            <person name="Maruyama S."/>
            <person name="Arias M.C."/>
            <person name="Ball S.G."/>
            <person name="Gile G.H."/>
            <person name="Hirakawa Y."/>
            <person name="Hopkins J.F."/>
            <person name="Kuo A."/>
            <person name="Rensing S.A."/>
            <person name="Schmutz J."/>
            <person name="Symeonidi A."/>
            <person name="Elias M."/>
            <person name="Eveleigh R.J."/>
            <person name="Herman E.K."/>
            <person name="Klute M.J."/>
            <person name="Nakayama T."/>
            <person name="Obornik M."/>
            <person name="Reyes-Prieto A."/>
            <person name="Armbrust E.V."/>
            <person name="Aves S.J."/>
            <person name="Beiko R.G."/>
            <person name="Coutinho P."/>
            <person name="Dacks J.B."/>
            <person name="Durnford D.G."/>
            <person name="Fast N.M."/>
            <person name="Green B.R."/>
            <person name="Grisdale C.J."/>
            <person name="Hempel F."/>
            <person name="Henrissat B."/>
            <person name="Hoppner M.P."/>
            <person name="Ishida K."/>
            <person name="Kim E."/>
            <person name="Koreny L."/>
            <person name="Kroth P.G."/>
            <person name="Liu Y."/>
            <person name="Malik S.B."/>
            <person name="Maier U.G."/>
            <person name="McRose D."/>
            <person name="Mock T."/>
            <person name="Neilson J.A."/>
            <person name="Onodera N.T."/>
            <person name="Poole A.M."/>
            <person name="Pritham E.J."/>
            <person name="Richards T.A."/>
            <person name="Rocap G."/>
            <person name="Roy S.W."/>
            <person name="Sarai C."/>
            <person name="Schaack S."/>
            <person name="Shirato S."/>
            <person name="Slamovits C.H."/>
            <person name="Spencer D.F."/>
            <person name="Suzuki S."/>
            <person name="Worden A.Z."/>
            <person name="Zauner S."/>
            <person name="Barry K."/>
            <person name="Bell C."/>
            <person name="Bharti A.K."/>
            <person name="Crow J.A."/>
            <person name="Grimwood J."/>
            <person name="Kramer R."/>
            <person name="Lindquist E."/>
            <person name="Lucas S."/>
            <person name="Salamov A."/>
            <person name="McFadden G.I."/>
            <person name="Lane C.E."/>
            <person name="Keeling P.J."/>
            <person name="Gray M.W."/>
            <person name="Grigoriev I.V."/>
            <person name="Archibald J.M."/>
        </authorList>
    </citation>
    <scope>NUCLEOTIDE SEQUENCE</scope>
    <source>
        <strain evidence="4 6">CCMP2712</strain>
    </source>
</reference>
<keyword evidence="2" id="KW-0812">Transmembrane</keyword>
<feature type="domain" description="Spore protein YkvP/CgeB glycosyl transferase-like" evidence="3">
    <location>
        <begin position="625"/>
        <end position="748"/>
    </location>
</feature>
<dbReference type="PaxDb" id="55529-EKX50395"/>
<reference evidence="6" key="2">
    <citation type="submission" date="2012-11" db="EMBL/GenBank/DDBJ databases">
        <authorList>
            <person name="Kuo A."/>
            <person name="Curtis B.A."/>
            <person name="Tanifuji G."/>
            <person name="Burki F."/>
            <person name="Gruber A."/>
            <person name="Irimia M."/>
            <person name="Maruyama S."/>
            <person name="Arias M.C."/>
            <person name="Ball S.G."/>
            <person name="Gile G.H."/>
            <person name="Hirakawa Y."/>
            <person name="Hopkins J.F."/>
            <person name="Rensing S.A."/>
            <person name="Schmutz J."/>
            <person name="Symeonidi A."/>
            <person name="Elias M."/>
            <person name="Eveleigh R.J."/>
            <person name="Herman E.K."/>
            <person name="Klute M.J."/>
            <person name="Nakayama T."/>
            <person name="Obornik M."/>
            <person name="Reyes-Prieto A."/>
            <person name="Armbrust E.V."/>
            <person name="Aves S.J."/>
            <person name="Beiko R.G."/>
            <person name="Coutinho P."/>
            <person name="Dacks J.B."/>
            <person name="Durnford D.G."/>
            <person name="Fast N.M."/>
            <person name="Green B.R."/>
            <person name="Grisdale C."/>
            <person name="Hempe F."/>
            <person name="Henrissat B."/>
            <person name="Hoppner M.P."/>
            <person name="Ishida K.-I."/>
            <person name="Kim E."/>
            <person name="Koreny L."/>
            <person name="Kroth P.G."/>
            <person name="Liu Y."/>
            <person name="Malik S.-B."/>
            <person name="Maier U.G."/>
            <person name="McRose D."/>
            <person name="Mock T."/>
            <person name="Neilson J.A."/>
            <person name="Onodera N.T."/>
            <person name="Poole A.M."/>
            <person name="Pritham E.J."/>
            <person name="Richards T.A."/>
            <person name="Rocap G."/>
            <person name="Roy S.W."/>
            <person name="Sarai C."/>
            <person name="Schaack S."/>
            <person name="Shirato S."/>
            <person name="Slamovits C.H."/>
            <person name="Spencer D.F."/>
            <person name="Suzuki S."/>
            <person name="Worden A.Z."/>
            <person name="Zauner S."/>
            <person name="Barry K."/>
            <person name="Bell C."/>
            <person name="Bharti A.K."/>
            <person name="Crow J.A."/>
            <person name="Grimwood J."/>
            <person name="Kramer R."/>
            <person name="Lindquist E."/>
            <person name="Lucas S."/>
            <person name="Salamov A."/>
            <person name="McFadden G.I."/>
            <person name="Lane C.E."/>
            <person name="Keeling P.J."/>
            <person name="Gray M.W."/>
            <person name="Grigoriev I.V."/>
            <person name="Archibald J.M."/>
        </authorList>
    </citation>
    <scope>NUCLEOTIDE SEQUENCE</scope>
    <source>
        <strain evidence="6">CCMP2712</strain>
    </source>
</reference>
<keyword evidence="2" id="KW-1133">Transmembrane helix</keyword>
<feature type="compositionally biased region" description="Basic and acidic residues" evidence="1">
    <location>
        <begin position="868"/>
        <end position="898"/>
    </location>
</feature>
<reference evidence="5" key="3">
    <citation type="submission" date="2015-06" db="UniProtKB">
        <authorList>
            <consortium name="EnsemblProtists"/>
        </authorList>
    </citation>
    <scope>IDENTIFICATION</scope>
</reference>
<feature type="transmembrane region" description="Helical" evidence="2">
    <location>
        <begin position="12"/>
        <end position="32"/>
    </location>
</feature>
<dbReference type="EMBL" id="JH992978">
    <property type="protein sequence ID" value="EKX50395.1"/>
    <property type="molecule type" value="Genomic_DNA"/>
</dbReference>
<dbReference type="Proteomes" id="UP000011087">
    <property type="component" value="Unassembled WGS sequence"/>
</dbReference>
<keyword evidence="6" id="KW-1185">Reference proteome</keyword>
<dbReference type="HOGENOM" id="CLU_315794_0_0_1"/>
<proteinExistence type="predicted"/>
<dbReference type="Pfam" id="PF13524">
    <property type="entry name" value="Glyco_trans_1_2"/>
    <property type="match status" value="1"/>
</dbReference>
<keyword evidence="2" id="KW-0472">Membrane</keyword>
<evidence type="ECO:0000256" key="2">
    <source>
        <dbReference type="SAM" id="Phobius"/>
    </source>
</evidence>
<protein>
    <recommendedName>
        <fullName evidence="3">Spore protein YkvP/CgeB glycosyl transferase-like domain-containing protein</fullName>
    </recommendedName>
</protein>
<dbReference type="EnsemblProtists" id="EKX50395">
    <property type="protein sequence ID" value="EKX50395"/>
    <property type="gene ID" value="GUITHDRAFT_135084"/>
</dbReference>
<feature type="region of interest" description="Disordered" evidence="1">
    <location>
        <begin position="868"/>
        <end position="904"/>
    </location>
</feature>
<evidence type="ECO:0000313" key="5">
    <source>
        <dbReference type="EnsemblProtists" id="EKX50395"/>
    </source>
</evidence>
<dbReference type="KEGG" id="gtt:GUITHDRAFT_135084"/>
<name>L1JQD6_GUITC</name>
<dbReference type="InterPro" id="IPR055259">
    <property type="entry name" value="YkvP/CgeB_Glyco_trans-like"/>
</dbReference>
<evidence type="ECO:0000313" key="4">
    <source>
        <dbReference type="EMBL" id="EKX50395.1"/>
    </source>
</evidence>
<evidence type="ECO:0000313" key="6">
    <source>
        <dbReference type="Proteomes" id="UP000011087"/>
    </source>
</evidence>
<sequence>MASHDVSDCDRMNILGVFTSQVTCLVILLFIAQQCNCEHNVGVVIRLDAYESIAYALTLLGSLARKQRELAGPNLTLSIDVFVVSPELSAPLHGHALSHWDADEVGCSAFLASLGQETRRMESKMLFAEHGQSLRSWSSNKTVLLAVDLWLSPDVCDGETTSELASVRSRCFVALTSDAVKVLEQGIDFSPWGSARRKLEVWVPGPWEEEKLSTLASSRRLGIRSVLLPFALNDAVVVEGWRDEGVTGRRRRETKQRRRLTIGVFAMRREFTSCEIDAVIHSCRVVSETNKQNKEDVASGKKALDQVMQAELLLGGHSSLIANLTSLMARIETCSLLNKSKLLTLTRCVTKSDVRSAMMEHNVSIMMFLKQPHPCLPATRTLALQAQHAGVAILSERTRVMMEIVTDGHDGVLIDKRERREEEEREGNLADWKSGLMKMTSLQDSEGNSMCLLRRLSSGQPGIVLARQHAFLLHVWYRLTRKEFDRPPTTRFVVSVFMWKSNEHVLFAIASKPSLSFVREFRSKTKLKLLVWTWDLIDYEEDKTRRKWFEEVINLVDAAFLNEMGREYKLWLKQHGAEVHYVDDGTVTIGDRGGGRRPKRFPLIDTEDAVVFVGSLQGDDPLRTRAIRALLDADIKVNIYGPEEPWARAGFRTAGEVWAEDAAAVDSAAQLVLCVSRSSSPLLSLYKSDRLFRSAGAGACILCNDFRGLDLLLPPDSVAVLPMKGDEVDPHALVAAAKELLANKTRRRMNRVLVQGVDMLCLDRLLEATTYFTSSMSLCPASPIPSMYAAVSELLRGQVQLSIRLASAALRTISSSSSSSSFSSLDAWLITPAPPLPDVVQQALRFIAFHFGSHVRWRIGEALEAAERGEGEEERKWEAEDVETRRGREGKSERGERQKRGRSSEVLALERTIMLAHRLFGYKES</sequence>
<organism evidence="4">
    <name type="scientific">Guillardia theta (strain CCMP2712)</name>
    <name type="common">Cryptophyte</name>
    <dbReference type="NCBI Taxonomy" id="905079"/>
    <lineage>
        <taxon>Eukaryota</taxon>
        <taxon>Cryptophyceae</taxon>
        <taxon>Pyrenomonadales</taxon>
        <taxon>Geminigeraceae</taxon>
        <taxon>Guillardia</taxon>
    </lineage>
</organism>
<accession>L1JQD6</accession>
<evidence type="ECO:0000256" key="1">
    <source>
        <dbReference type="SAM" id="MobiDB-lite"/>
    </source>
</evidence>
<dbReference type="GeneID" id="17307186"/>
<evidence type="ECO:0000259" key="3">
    <source>
        <dbReference type="Pfam" id="PF13524"/>
    </source>
</evidence>
<gene>
    <name evidence="4" type="ORF">GUITHDRAFT_135084</name>
</gene>